<gene>
    <name evidence="1" type="ORF">ARMSODRAFT_124694</name>
</gene>
<proteinExistence type="predicted"/>
<sequence>MSASEDTVANMFGHGLALGTTCQDHPRVRHRTHIMEHLLAGLCEVGRIIGRCASMSERVCISPCLLHCLCCVLGHHRKNCCAIHGLRHPFLRCWYAEEQASSCVLSGCITDRLSLLLFPDCLYLLSALFSPCRKFRSDVLLLALPLRGFDIGLNTL</sequence>
<protein>
    <submittedName>
        <fullName evidence="1">Uncharacterized protein</fullName>
    </submittedName>
</protein>
<keyword evidence="2" id="KW-1185">Reference proteome</keyword>
<accession>A0A2H3C1T6</accession>
<name>A0A2H3C1T6_9AGAR</name>
<evidence type="ECO:0000313" key="1">
    <source>
        <dbReference type="EMBL" id="PBK70093.1"/>
    </source>
</evidence>
<dbReference type="AlphaFoldDB" id="A0A2H3C1T6"/>
<evidence type="ECO:0000313" key="2">
    <source>
        <dbReference type="Proteomes" id="UP000218334"/>
    </source>
</evidence>
<dbReference type="Proteomes" id="UP000218334">
    <property type="component" value="Unassembled WGS sequence"/>
</dbReference>
<dbReference type="EMBL" id="KZ293427">
    <property type="protein sequence ID" value="PBK70093.1"/>
    <property type="molecule type" value="Genomic_DNA"/>
</dbReference>
<organism evidence="1 2">
    <name type="scientific">Armillaria solidipes</name>
    <dbReference type="NCBI Taxonomy" id="1076256"/>
    <lineage>
        <taxon>Eukaryota</taxon>
        <taxon>Fungi</taxon>
        <taxon>Dikarya</taxon>
        <taxon>Basidiomycota</taxon>
        <taxon>Agaricomycotina</taxon>
        <taxon>Agaricomycetes</taxon>
        <taxon>Agaricomycetidae</taxon>
        <taxon>Agaricales</taxon>
        <taxon>Marasmiineae</taxon>
        <taxon>Physalacriaceae</taxon>
        <taxon>Armillaria</taxon>
    </lineage>
</organism>
<reference evidence="2" key="1">
    <citation type="journal article" date="2017" name="Nat. Ecol. Evol.">
        <title>Genome expansion and lineage-specific genetic innovations in the forest pathogenic fungi Armillaria.</title>
        <authorList>
            <person name="Sipos G."/>
            <person name="Prasanna A.N."/>
            <person name="Walter M.C."/>
            <person name="O'Connor E."/>
            <person name="Balint B."/>
            <person name="Krizsan K."/>
            <person name="Kiss B."/>
            <person name="Hess J."/>
            <person name="Varga T."/>
            <person name="Slot J."/>
            <person name="Riley R."/>
            <person name="Boka B."/>
            <person name="Rigling D."/>
            <person name="Barry K."/>
            <person name="Lee J."/>
            <person name="Mihaltcheva S."/>
            <person name="LaButti K."/>
            <person name="Lipzen A."/>
            <person name="Waldron R."/>
            <person name="Moloney N.M."/>
            <person name="Sperisen C."/>
            <person name="Kredics L."/>
            <person name="Vagvoelgyi C."/>
            <person name="Patrignani A."/>
            <person name="Fitzpatrick D."/>
            <person name="Nagy I."/>
            <person name="Doyle S."/>
            <person name="Anderson J.B."/>
            <person name="Grigoriev I.V."/>
            <person name="Gueldener U."/>
            <person name="Muensterkoetter M."/>
            <person name="Nagy L.G."/>
        </authorList>
    </citation>
    <scope>NUCLEOTIDE SEQUENCE [LARGE SCALE GENOMIC DNA]</scope>
    <source>
        <strain evidence="2">28-4</strain>
    </source>
</reference>